<dbReference type="InterPro" id="IPR029052">
    <property type="entry name" value="Metallo-depent_PP-like"/>
</dbReference>
<dbReference type="Pfam" id="PF00149">
    <property type="entry name" value="Metallophos"/>
    <property type="match status" value="1"/>
</dbReference>
<dbReference type="PANTHER" id="PTHR10161">
    <property type="entry name" value="TARTRATE-RESISTANT ACID PHOSPHATASE TYPE 5"/>
    <property type="match status" value="1"/>
</dbReference>
<organism evidence="4 5">
    <name type="scientific">Waterburya agarophytonicola KI4</name>
    <dbReference type="NCBI Taxonomy" id="2874699"/>
    <lineage>
        <taxon>Bacteria</taxon>
        <taxon>Bacillati</taxon>
        <taxon>Cyanobacteriota</taxon>
        <taxon>Cyanophyceae</taxon>
        <taxon>Pleurocapsales</taxon>
        <taxon>Hyellaceae</taxon>
        <taxon>Waterburya</taxon>
        <taxon>Waterburya agarophytonicola</taxon>
    </lineage>
</organism>
<dbReference type="SUPFAM" id="SSF56300">
    <property type="entry name" value="Metallo-dependent phosphatases"/>
    <property type="match status" value="1"/>
</dbReference>
<evidence type="ECO:0000256" key="1">
    <source>
        <dbReference type="ARBA" id="ARBA00022729"/>
    </source>
</evidence>
<dbReference type="EMBL" id="JADWDC010000004">
    <property type="protein sequence ID" value="MCC0175884.1"/>
    <property type="molecule type" value="Genomic_DNA"/>
</dbReference>
<keyword evidence="5" id="KW-1185">Reference proteome</keyword>
<evidence type="ECO:0000259" key="3">
    <source>
        <dbReference type="Pfam" id="PF00149"/>
    </source>
</evidence>
<dbReference type="InterPro" id="IPR004843">
    <property type="entry name" value="Calcineurin-like_PHP"/>
</dbReference>
<sequence length="300" mass="34098">MKRRNFLGLTALGSLGLALGSHRYRAYKYPLKFQACSSFPTTTSSPQFRFVAVGDVGTGDNHQYSVAKTISCYSNVNPFPLVLLTGDNIYEYGEITKIHDAFEMPYQDLLKQQIQFYAAIGNHDILTNNGIDQINYQNFNMQGRYYTFTKKNVQFFALDTNPEAPWLEQLSWLEANLSKSIQPWKIVFGHHPVYSSGKHGTHLNLVKRLTPLFSRYGVQLYLNGHDHHYERTNPLQGTTYLTCGAGAKLRPVGKSDWTAFSVSKLSFAVIEVYPERLEIQGIDRKGNIFDRAAIYQQSLT</sequence>
<evidence type="ECO:0000256" key="2">
    <source>
        <dbReference type="ARBA" id="ARBA00022801"/>
    </source>
</evidence>
<dbReference type="InterPro" id="IPR051558">
    <property type="entry name" value="Metallophosphoesterase_PAP"/>
</dbReference>
<accession>A0A964BMR6</accession>
<proteinExistence type="predicted"/>
<name>A0A964BMR6_9CYAN</name>
<dbReference type="Proteomes" id="UP000729733">
    <property type="component" value="Unassembled WGS sequence"/>
</dbReference>
<evidence type="ECO:0000313" key="4">
    <source>
        <dbReference type="EMBL" id="MCC0175884.1"/>
    </source>
</evidence>
<comment type="caution">
    <text evidence="4">The sequence shown here is derived from an EMBL/GenBank/DDBJ whole genome shotgun (WGS) entry which is preliminary data.</text>
</comment>
<dbReference type="PANTHER" id="PTHR10161:SF14">
    <property type="entry name" value="TARTRATE-RESISTANT ACID PHOSPHATASE TYPE 5"/>
    <property type="match status" value="1"/>
</dbReference>
<keyword evidence="2" id="KW-0378">Hydrolase</keyword>
<keyword evidence="1" id="KW-0732">Signal</keyword>
<feature type="domain" description="Calcineurin-like phosphoesterase" evidence="3">
    <location>
        <begin position="48"/>
        <end position="229"/>
    </location>
</feature>
<dbReference type="RefSeq" id="WP_229638884.1">
    <property type="nucleotide sequence ID" value="NZ_JADWDC010000004.1"/>
</dbReference>
<gene>
    <name evidence="4" type="ORF">I4641_02665</name>
</gene>
<evidence type="ECO:0000313" key="5">
    <source>
        <dbReference type="Proteomes" id="UP000729733"/>
    </source>
</evidence>
<dbReference type="Gene3D" id="3.60.21.10">
    <property type="match status" value="1"/>
</dbReference>
<protein>
    <submittedName>
        <fullName evidence="4">Metallophosphoesterase</fullName>
    </submittedName>
</protein>
<dbReference type="AlphaFoldDB" id="A0A964BMR6"/>
<reference evidence="4" key="1">
    <citation type="journal article" date="2021" name="Antonie Van Leeuwenhoek">
        <title>Draft genome and description of Waterburya agarophytonicola gen. nov. sp. nov. (Pleurocapsales, Cyanobacteria): a seaweed symbiont.</title>
        <authorList>
            <person name="Bonthond G."/>
            <person name="Shalygin S."/>
            <person name="Bayer T."/>
            <person name="Weinberger F."/>
        </authorList>
    </citation>
    <scope>NUCLEOTIDE SEQUENCE</scope>
    <source>
        <strain evidence="4">KI4</strain>
    </source>
</reference>
<dbReference type="GO" id="GO:0016787">
    <property type="term" value="F:hydrolase activity"/>
    <property type="evidence" value="ECO:0007669"/>
    <property type="project" value="UniProtKB-KW"/>
</dbReference>